<comment type="caution">
    <text evidence="1">The sequence shown here is derived from an EMBL/GenBank/DDBJ whole genome shotgun (WGS) entry which is preliminary data.</text>
</comment>
<accession>A0A0F9MQA4</accession>
<protein>
    <submittedName>
        <fullName evidence="1">Uncharacterized protein</fullName>
    </submittedName>
</protein>
<reference evidence="1" key="1">
    <citation type="journal article" date="2015" name="Nature">
        <title>Complex archaea that bridge the gap between prokaryotes and eukaryotes.</title>
        <authorList>
            <person name="Spang A."/>
            <person name="Saw J.H."/>
            <person name="Jorgensen S.L."/>
            <person name="Zaremba-Niedzwiedzka K."/>
            <person name="Martijn J."/>
            <person name="Lind A.E."/>
            <person name="van Eijk R."/>
            <person name="Schleper C."/>
            <person name="Guy L."/>
            <person name="Ettema T.J."/>
        </authorList>
    </citation>
    <scope>NUCLEOTIDE SEQUENCE</scope>
</reference>
<evidence type="ECO:0000313" key="1">
    <source>
        <dbReference type="EMBL" id="KKN01557.1"/>
    </source>
</evidence>
<name>A0A0F9MQA4_9ZZZZ</name>
<proteinExistence type="predicted"/>
<dbReference type="AlphaFoldDB" id="A0A0F9MQA4"/>
<sequence length="74" mass="8128">MATVGKIKIDFDGSQATAELIFELGRIVGVLERGDLLHPVIIASRIEQAVARFQVERKDPAVGTLIRRIKELSA</sequence>
<dbReference type="EMBL" id="LAZR01005247">
    <property type="protein sequence ID" value="KKN01557.1"/>
    <property type="molecule type" value="Genomic_DNA"/>
</dbReference>
<gene>
    <name evidence="1" type="ORF">LCGC14_1126550</name>
</gene>
<organism evidence="1">
    <name type="scientific">marine sediment metagenome</name>
    <dbReference type="NCBI Taxonomy" id="412755"/>
    <lineage>
        <taxon>unclassified sequences</taxon>
        <taxon>metagenomes</taxon>
        <taxon>ecological metagenomes</taxon>
    </lineage>
</organism>